<proteinExistence type="predicted"/>
<feature type="non-terminal residue" evidence="1">
    <location>
        <position position="150"/>
    </location>
</feature>
<sequence length="150" mass="16343">MGVMQSLTGHDPQQIITLLDVNGSRYCDQAQAVTFDGYQWAPLDFTAVQSSDAYSPLEIKISASRHINANGPCRMMRIAGSDVLYDAVGLDVISIDSGPGLCEIVLGYIDASTPSNRTYSVDYYHGLRRYSDPELPAHQSFFADSAAQNS</sequence>
<protein>
    <submittedName>
        <fullName evidence="1">Uncharacterized protein</fullName>
    </submittedName>
</protein>
<dbReference type="EMBL" id="SRIO01000075">
    <property type="protein sequence ID" value="TFZ80026.1"/>
    <property type="molecule type" value="Genomic_DNA"/>
</dbReference>
<evidence type="ECO:0000313" key="1">
    <source>
        <dbReference type="EMBL" id="TFZ80026.1"/>
    </source>
</evidence>
<dbReference type="AlphaFoldDB" id="A0A4Z0F5Z6"/>
<accession>A0A4Z0F5Z6</accession>
<reference evidence="1 2" key="1">
    <citation type="journal article" date="2019" name="ISME J.">
        <title>Candidatus Macondimonas diazotrophica, a novel gammaproteobacterial genus dominating crude-oil-contaminated coastal sediments.</title>
        <authorList>
            <person name="Karthikeyan S."/>
            <person name="Konstantinidis K."/>
        </authorList>
    </citation>
    <scope>NUCLEOTIDE SEQUENCE [LARGE SCALE GENOMIC DNA]</scope>
    <source>
        <strain evidence="1 2">KTK01</strain>
    </source>
</reference>
<keyword evidence="2" id="KW-1185">Reference proteome</keyword>
<evidence type="ECO:0000313" key="2">
    <source>
        <dbReference type="Proteomes" id="UP000297890"/>
    </source>
</evidence>
<gene>
    <name evidence="1" type="ORF">E4680_13935</name>
</gene>
<dbReference type="Proteomes" id="UP000297890">
    <property type="component" value="Unassembled WGS sequence"/>
</dbReference>
<name>A0A4Z0F5Z6_9GAMM</name>
<organism evidence="1 2">
    <name type="scientific">Candidatus Macondimonas diazotrophica</name>
    <dbReference type="NCBI Taxonomy" id="2305248"/>
    <lineage>
        <taxon>Bacteria</taxon>
        <taxon>Pseudomonadati</taxon>
        <taxon>Pseudomonadota</taxon>
        <taxon>Gammaproteobacteria</taxon>
        <taxon>Chromatiales</taxon>
        <taxon>Ectothiorhodospiraceae</taxon>
        <taxon>Candidatus Macondimonas</taxon>
    </lineage>
</organism>
<comment type="caution">
    <text evidence="1">The sequence shown here is derived from an EMBL/GenBank/DDBJ whole genome shotgun (WGS) entry which is preliminary data.</text>
</comment>